<dbReference type="RefSeq" id="WP_385878258.1">
    <property type="nucleotide sequence ID" value="NZ_JBHLXE010000111.1"/>
</dbReference>
<protein>
    <submittedName>
        <fullName evidence="2">Toprim domain-containing protein</fullName>
    </submittedName>
</protein>
<dbReference type="Pfam" id="PF23639">
    <property type="entry name" value="DUF7146"/>
    <property type="match status" value="1"/>
</dbReference>
<comment type="caution">
    <text evidence="2">The sequence shown here is derived from an EMBL/GenBank/DDBJ whole genome shotgun (WGS) entry which is preliminary data.</text>
</comment>
<dbReference type="Pfam" id="PF13362">
    <property type="entry name" value="Toprim_3"/>
    <property type="match status" value="1"/>
</dbReference>
<evidence type="ECO:0000259" key="1">
    <source>
        <dbReference type="SMART" id="SM00778"/>
    </source>
</evidence>
<dbReference type="Pfam" id="PF08273">
    <property type="entry name" value="Zn_Ribbon_Prim"/>
    <property type="match status" value="1"/>
</dbReference>
<evidence type="ECO:0000313" key="2">
    <source>
        <dbReference type="EMBL" id="MFC0180953.1"/>
    </source>
</evidence>
<evidence type="ECO:0000313" key="3">
    <source>
        <dbReference type="Proteomes" id="UP001589758"/>
    </source>
</evidence>
<gene>
    <name evidence="2" type="ORF">ACFFIT_12810</name>
</gene>
<accession>A0ABV6CD90</accession>
<dbReference type="InterPro" id="IPR013237">
    <property type="entry name" value="Phage_T7_Gp4_N"/>
</dbReference>
<dbReference type="InterPro" id="IPR006171">
    <property type="entry name" value="TOPRIM_dom"/>
</dbReference>
<dbReference type="SUPFAM" id="SSF57783">
    <property type="entry name" value="Zinc beta-ribbon"/>
    <property type="match status" value="1"/>
</dbReference>
<dbReference type="InterPro" id="IPR055570">
    <property type="entry name" value="DUF7146"/>
</dbReference>
<name>A0ABV6CD90_9GAMM</name>
<dbReference type="Proteomes" id="UP001589758">
    <property type="component" value="Unassembled WGS sequence"/>
</dbReference>
<dbReference type="SMART" id="SM00778">
    <property type="entry name" value="Prim_Zn_Ribbon"/>
    <property type="match status" value="1"/>
</dbReference>
<dbReference type="EMBL" id="JBHLXE010000111">
    <property type="protein sequence ID" value="MFC0180953.1"/>
    <property type="molecule type" value="Genomic_DNA"/>
</dbReference>
<sequence>MSQFIDVQELKKRAAGRWEMILSALAPELTPALTRIGRHVPCPIHGGKDGFRFFKDDIFVGASVCNTCGYFYNAIALLGRLKGWDFKTCLNEIDALIQSPSKNTTYLSHHLNTGIKTRAWHILSSNDMMKEKQKQQRIESVWSQSISLAETSSALARTYLESRGLVLKDWRILDKTLRFHRGLSYFNKSGIVIDKLPCLLGSINNDSQKITLLRIFLSANGTKADVDAPKKMMPYAKFLSLEAAAIRLITPNSCHDLLCVAEGIETALSIYVATELPVWSCVNAQQLASFVPPKNIKKLLIWADLDQSGTGLKVAEKLKQRMMKQHIKTIILLPPYELINQQKGIDWNDVLIKEGKIFFNTLLQLSR</sequence>
<reference evidence="2 3" key="1">
    <citation type="submission" date="2024-09" db="EMBL/GenBank/DDBJ databases">
        <authorList>
            <person name="Sun Q."/>
            <person name="Mori K."/>
        </authorList>
    </citation>
    <scope>NUCLEOTIDE SEQUENCE [LARGE SCALE GENOMIC DNA]</scope>
    <source>
        <strain evidence="2 3">CCM 8545</strain>
    </source>
</reference>
<feature type="domain" description="DNA primase/helicase Gp4 N-terminal Bacteriophage T7-like" evidence="1">
    <location>
        <begin position="37"/>
        <end position="75"/>
    </location>
</feature>
<organism evidence="2 3">
    <name type="scientific">Thorsellia kenyensis</name>
    <dbReference type="NCBI Taxonomy" id="1549888"/>
    <lineage>
        <taxon>Bacteria</taxon>
        <taxon>Pseudomonadati</taxon>
        <taxon>Pseudomonadota</taxon>
        <taxon>Gammaproteobacteria</taxon>
        <taxon>Enterobacterales</taxon>
        <taxon>Thorselliaceae</taxon>
        <taxon>Thorsellia</taxon>
    </lineage>
</organism>
<proteinExistence type="predicted"/>
<keyword evidence="3" id="KW-1185">Reference proteome</keyword>